<feature type="transmembrane region" description="Helical" evidence="1">
    <location>
        <begin position="67"/>
        <end position="89"/>
    </location>
</feature>
<dbReference type="Proteomes" id="UP000032266">
    <property type="component" value="Chromosome"/>
</dbReference>
<keyword evidence="1" id="KW-0472">Membrane</keyword>
<dbReference type="KEGG" id="gsn:YC6258_01529"/>
<dbReference type="STRING" id="1445510.YC6258_01529"/>
<evidence type="ECO:0000256" key="1">
    <source>
        <dbReference type="SAM" id="Phobius"/>
    </source>
</evidence>
<dbReference type="Pfam" id="PF12725">
    <property type="entry name" value="DUF3810"/>
    <property type="match status" value="1"/>
</dbReference>
<keyword evidence="1" id="KW-0812">Transmembrane</keyword>
<keyword evidence="1" id="KW-1133">Transmembrane helix</keyword>
<protein>
    <recommendedName>
        <fullName evidence="4">DUF3810 domain-containing protein</fullName>
    </recommendedName>
</protein>
<organism evidence="2 3">
    <name type="scientific">Gynuella sunshinyii YC6258</name>
    <dbReference type="NCBI Taxonomy" id="1445510"/>
    <lineage>
        <taxon>Bacteria</taxon>
        <taxon>Pseudomonadati</taxon>
        <taxon>Pseudomonadota</taxon>
        <taxon>Gammaproteobacteria</taxon>
        <taxon>Oceanospirillales</taxon>
        <taxon>Saccharospirillaceae</taxon>
        <taxon>Gynuella</taxon>
    </lineage>
</organism>
<sequence>MIQNPFRASLGVLLTVVCLGVCLICLLYLPALLPVWFMDTYSSSVYPFWQYVWGELHPGSRWLLADFLWPTTALLLLIRLIWLGFRYVWWFWPFRAVLEVLLWAGLLTLLFMVSWGLNYHKASLYRQYVSELDSAELSPVDWIFAIQQSRAARPKEISEVCEDKFSFSLITFQPKTVVNRWFESEGMPEAPDIEVKTTLWSPVYTRLSIAGMFTPITGEATISNSIFVMVQPFTKAHEFAHWAGYAFEQDADLIAYLALWQAQDPWIVYAGWLQWWHSIGAPAEYRTLLGKEVNQDLDCYSRWQANKPRWRFQHLFWQAYDQQLKAQGVVEGIASYRLGEAVALKALRADSR</sequence>
<evidence type="ECO:0000313" key="3">
    <source>
        <dbReference type="Proteomes" id="UP000032266"/>
    </source>
</evidence>
<feature type="transmembrane region" description="Helical" evidence="1">
    <location>
        <begin position="12"/>
        <end position="37"/>
    </location>
</feature>
<dbReference type="HOGENOM" id="CLU_806251_0_0_6"/>
<dbReference type="InterPro" id="IPR024294">
    <property type="entry name" value="DUF3810"/>
</dbReference>
<feature type="transmembrane region" description="Helical" evidence="1">
    <location>
        <begin position="96"/>
        <end position="117"/>
    </location>
</feature>
<proteinExistence type="predicted"/>
<evidence type="ECO:0000313" key="2">
    <source>
        <dbReference type="EMBL" id="AJQ93577.1"/>
    </source>
</evidence>
<name>A0A0C5VG42_9GAMM</name>
<dbReference type="RefSeq" id="WP_044616327.1">
    <property type="nucleotide sequence ID" value="NZ_CP007142.1"/>
</dbReference>
<accession>A0A0C5VG42</accession>
<keyword evidence="3" id="KW-1185">Reference proteome</keyword>
<dbReference type="EMBL" id="CP007142">
    <property type="protein sequence ID" value="AJQ93577.1"/>
    <property type="molecule type" value="Genomic_DNA"/>
</dbReference>
<reference evidence="2 3" key="1">
    <citation type="submission" date="2014-01" db="EMBL/GenBank/DDBJ databases">
        <title>Full genme sequencing of cellulolytic bacterium Gynuella sunshinyii YC6258T gen. nov., sp. nov.</title>
        <authorList>
            <person name="Khan H."/>
            <person name="Chung E.J."/>
            <person name="Chung Y.R."/>
        </authorList>
    </citation>
    <scope>NUCLEOTIDE SEQUENCE [LARGE SCALE GENOMIC DNA]</scope>
    <source>
        <strain evidence="2 3">YC6258</strain>
    </source>
</reference>
<gene>
    <name evidence="2" type="ORF">YC6258_01529</name>
</gene>
<dbReference type="AlphaFoldDB" id="A0A0C5VG42"/>
<evidence type="ECO:0008006" key="4">
    <source>
        <dbReference type="Google" id="ProtNLM"/>
    </source>
</evidence>
<dbReference type="OrthoDB" id="1048788at2"/>